<evidence type="ECO:0008006" key="3">
    <source>
        <dbReference type="Google" id="ProtNLM"/>
    </source>
</evidence>
<sequence>MCSDLSTPTPFDDIVERTSSFTLYSHLPVELQREITILAVQDAIARFVDDIKHKRTTRTLSNLIYDFAVVLDRDVIRHLMLSNVAMKSDIMLASFLYEVTDKPGIASAVTALTIDGSTLIQPLAWDSFVQAKQCMNRLTQMTLVNVRVAPPNIKGIVAGIQHLSLIRCHISFINLNEAFGGLTSFIGRSNTIYEVETYSGKPFLSGFTKVEFDATTSEEREAYCSLLARLPSVSQLDLRGIGKGWDGGDGWKYIVSLTCLHALSRQAARLPNVKDLFLAITLDDIPNLIRFISPQTVADIMVTIDVPTGFLRDERLHQLWHALDRCENAKSIAVVFYVVDREYEKKIKRRLMRSNKVGQLDLCARALIRVMPVTADEFYQGDV</sequence>
<dbReference type="AlphaFoldDB" id="A0A0D7B3C1"/>
<protein>
    <recommendedName>
        <fullName evidence="3">F-box domain-containing protein</fullName>
    </recommendedName>
</protein>
<proteinExistence type="predicted"/>
<reference evidence="1 2" key="1">
    <citation type="journal article" date="2015" name="Fungal Genet. Biol.">
        <title>Evolution of novel wood decay mechanisms in Agaricales revealed by the genome sequences of Fistulina hepatica and Cylindrobasidium torrendii.</title>
        <authorList>
            <person name="Floudas D."/>
            <person name="Held B.W."/>
            <person name="Riley R."/>
            <person name="Nagy L.G."/>
            <person name="Koehler G."/>
            <person name="Ransdell A.S."/>
            <person name="Younus H."/>
            <person name="Chow J."/>
            <person name="Chiniquy J."/>
            <person name="Lipzen A."/>
            <person name="Tritt A."/>
            <person name="Sun H."/>
            <person name="Haridas S."/>
            <person name="LaButti K."/>
            <person name="Ohm R.A."/>
            <person name="Kues U."/>
            <person name="Blanchette R.A."/>
            <person name="Grigoriev I.V."/>
            <person name="Minto R.E."/>
            <person name="Hibbett D.S."/>
        </authorList>
    </citation>
    <scope>NUCLEOTIDE SEQUENCE [LARGE SCALE GENOMIC DNA]</scope>
    <source>
        <strain evidence="1 2">FP15055 ss-10</strain>
    </source>
</reference>
<gene>
    <name evidence="1" type="ORF">CYLTODRAFT_466542</name>
</gene>
<dbReference type="Proteomes" id="UP000054007">
    <property type="component" value="Unassembled WGS sequence"/>
</dbReference>
<evidence type="ECO:0000313" key="1">
    <source>
        <dbReference type="EMBL" id="KIY65093.1"/>
    </source>
</evidence>
<keyword evidence="2" id="KW-1185">Reference proteome</keyword>
<organism evidence="1 2">
    <name type="scientific">Cylindrobasidium torrendii FP15055 ss-10</name>
    <dbReference type="NCBI Taxonomy" id="1314674"/>
    <lineage>
        <taxon>Eukaryota</taxon>
        <taxon>Fungi</taxon>
        <taxon>Dikarya</taxon>
        <taxon>Basidiomycota</taxon>
        <taxon>Agaricomycotina</taxon>
        <taxon>Agaricomycetes</taxon>
        <taxon>Agaricomycetidae</taxon>
        <taxon>Agaricales</taxon>
        <taxon>Marasmiineae</taxon>
        <taxon>Physalacriaceae</taxon>
        <taxon>Cylindrobasidium</taxon>
    </lineage>
</organism>
<accession>A0A0D7B3C1</accession>
<name>A0A0D7B3C1_9AGAR</name>
<evidence type="ECO:0000313" key="2">
    <source>
        <dbReference type="Proteomes" id="UP000054007"/>
    </source>
</evidence>
<dbReference type="EMBL" id="KN880604">
    <property type="protein sequence ID" value="KIY65093.1"/>
    <property type="molecule type" value="Genomic_DNA"/>
</dbReference>